<dbReference type="GeneID" id="5891417"/>
<organism evidence="14 15">
    <name type="scientific">Monosiga brevicollis</name>
    <name type="common">Choanoflagellate</name>
    <dbReference type="NCBI Taxonomy" id="81824"/>
    <lineage>
        <taxon>Eukaryota</taxon>
        <taxon>Choanoflagellata</taxon>
        <taxon>Craspedida</taxon>
        <taxon>Salpingoecidae</taxon>
        <taxon>Monosiga</taxon>
    </lineage>
</organism>
<feature type="region of interest" description="Disordered" evidence="12">
    <location>
        <begin position="284"/>
        <end position="306"/>
    </location>
</feature>
<keyword evidence="5 10" id="KW-0547">Nucleotide-binding</keyword>
<dbReference type="Proteomes" id="UP000001357">
    <property type="component" value="Unassembled WGS sequence"/>
</dbReference>
<keyword evidence="11" id="KW-0175">Coiled coil</keyword>
<feature type="region of interest" description="Disordered" evidence="12">
    <location>
        <begin position="345"/>
        <end position="370"/>
    </location>
</feature>
<evidence type="ECO:0000256" key="5">
    <source>
        <dbReference type="ARBA" id="ARBA00022741"/>
    </source>
</evidence>
<evidence type="ECO:0000256" key="4">
    <source>
        <dbReference type="ARBA" id="ARBA00022679"/>
    </source>
</evidence>
<name>A9V0C3_MONBE</name>
<dbReference type="InParanoid" id="A9V0C3"/>
<dbReference type="PROSITE" id="PS00108">
    <property type="entry name" value="PROTEIN_KINASE_ST"/>
    <property type="match status" value="1"/>
</dbReference>
<evidence type="ECO:0000256" key="3">
    <source>
        <dbReference type="ARBA" id="ARBA00022527"/>
    </source>
</evidence>
<keyword evidence="4" id="KW-0808">Transferase</keyword>
<dbReference type="InterPro" id="IPR000719">
    <property type="entry name" value="Prot_kinase_dom"/>
</dbReference>
<evidence type="ECO:0000259" key="13">
    <source>
        <dbReference type="PROSITE" id="PS50011"/>
    </source>
</evidence>
<comment type="catalytic activity">
    <reaction evidence="9">
        <text>L-seryl-[protein] + ATP = O-phospho-L-seryl-[protein] + ADP + H(+)</text>
        <dbReference type="Rhea" id="RHEA:17989"/>
        <dbReference type="Rhea" id="RHEA-COMP:9863"/>
        <dbReference type="Rhea" id="RHEA-COMP:11604"/>
        <dbReference type="ChEBI" id="CHEBI:15378"/>
        <dbReference type="ChEBI" id="CHEBI:29999"/>
        <dbReference type="ChEBI" id="CHEBI:30616"/>
        <dbReference type="ChEBI" id="CHEBI:83421"/>
        <dbReference type="ChEBI" id="CHEBI:456216"/>
        <dbReference type="EC" id="2.7.11.1"/>
    </reaction>
</comment>
<dbReference type="SUPFAM" id="SSF56112">
    <property type="entry name" value="Protein kinase-like (PK-like)"/>
    <property type="match status" value="1"/>
</dbReference>
<evidence type="ECO:0000256" key="6">
    <source>
        <dbReference type="ARBA" id="ARBA00022777"/>
    </source>
</evidence>
<evidence type="ECO:0000256" key="8">
    <source>
        <dbReference type="ARBA" id="ARBA00047899"/>
    </source>
</evidence>
<keyword evidence="3" id="KW-0723">Serine/threonine-protein kinase</keyword>
<keyword evidence="7 10" id="KW-0067">ATP-binding</keyword>
<gene>
    <name evidence="14" type="ORF">MONBRDRAFT_32564</name>
</gene>
<keyword evidence="15" id="KW-1185">Reference proteome</keyword>
<evidence type="ECO:0000256" key="1">
    <source>
        <dbReference type="ARBA" id="ARBA00010886"/>
    </source>
</evidence>
<comment type="similarity">
    <text evidence="1">Belongs to the protein kinase superfamily. NEK Ser/Thr protein kinase family. NIMA subfamily.</text>
</comment>
<evidence type="ECO:0000256" key="10">
    <source>
        <dbReference type="PROSITE-ProRule" id="PRU10141"/>
    </source>
</evidence>
<feature type="binding site" evidence="10">
    <location>
        <position position="51"/>
    </location>
    <ligand>
        <name>ATP</name>
        <dbReference type="ChEBI" id="CHEBI:30616"/>
    </ligand>
</feature>
<evidence type="ECO:0000256" key="7">
    <source>
        <dbReference type="ARBA" id="ARBA00022840"/>
    </source>
</evidence>
<dbReference type="KEGG" id="mbr:MONBRDRAFT_32564"/>
<reference evidence="14 15" key="1">
    <citation type="journal article" date="2008" name="Nature">
        <title>The genome of the choanoflagellate Monosiga brevicollis and the origin of metazoans.</title>
        <authorList>
            <consortium name="JGI Sequencing"/>
            <person name="King N."/>
            <person name="Westbrook M.J."/>
            <person name="Young S.L."/>
            <person name="Kuo A."/>
            <person name="Abedin M."/>
            <person name="Chapman J."/>
            <person name="Fairclough S."/>
            <person name="Hellsten U."/>
            <person name="Isogai Y."/>
            <person name="Letunic I."/>
            <person name="Marr M."/>
            <person name="Pincus D."/>
            <person name="Putnam N."/>
            <person name="Rokas A."/>
            <person name="Wright K.J."/>
            <person name="Zuzow R."/>
            <person name="Dirks W."/>
            <person name="Good M."/>
            <person name="Goodstein D."/>
            <person name="Lemons D."/>
            <person name="Li W."/>
            <person name="Lyons J.B."/>
            <person name="Morris A."/>
            <person name="Nichols S."/>
            <person name="Richter D.J."/>
            <person name="Salamov A."/>
            <person name="Bork P."/>
            <person name="Lim W.A."/>
            <person name="Manning G."/>
            <person name="Miller W.T."/>
            <person name="McGinnis W."/>
            <person name="Shapiro H."/>
            <person name="Tjian R."/>
            <person name="Grigoriev I.V."/>
            <person name="Rokhsar D."/>
        </authorList>
    </citation>
    <scope>NUCLEOTIDE SEQUENCE [LARGE SCALE GENOMIC DNA]</scope>
    <source>
        <strain evidence="15">MX1 / ATCC 50154</strain>
    </source>
</reference>
<keyword evidence="6" id="KW-0418">Kinase</keyword>
<dbReference type="PANTHER" id="PTHR44899:SF3">
    <property type="entry name" value="SERINE_THREONINE-PROTEIN KINASE NEK1"/>
    <property type="match status" value="1"/>
</dbReference>
<evidence type="ECO:0000313" key="14">
    <source>
        <dbReference type="EMBL" id="EDQ88985.1"/>
    </source>
</evidence>
<dbReference type="CDD" id="cd08215">
    <property type="entry name" value="STKc_Nek"/>
    <property type="match status" value="1"/>
</dbReference>
<dbReference type="PROSITE" id="PS50011">
    <property type="entry name" value="PROTEIN_KINASE_DOM"/>
    <property type="match status" value="1"/>
</dbReference>
<dbReference type="GO" id="GO:0005524">
    <property type="term" value="F:ATP binding"/>
    <property type="evidence" value="ECO:0007669"/>
    <property type="project" value="UniProtKB-UniRule"/>
</dbReference>
<dbReference type="GO" id="GO:0006974">
    <property type="term" value="P:DNA damage response"/>
    <property type="evidence" value="ECO:0000318"/>
    <property type="project" value="GO_Central"/>
</dbReference>
<dbReference type="Gene3D" id="1.10.510.10">
    <property type="entry name" value="Transferase(Phosphotransferase) domain 1"/>
    <property type="match status" value="1"/>
</dbReference>
<dbReference type="InterPro" id="IPR017441">
    <property type="entry name" value="Protein_kinase_ATP_BS"/>
</dbReference>
<dbReference type="FunCoup" id="A9V0C3">
    <property type="interactions" value="1153"/>
</dbReference>
<dbReference type="eggNOG" id="KOG0589">
    <property type="taxonomic scope" value="Eukaryota"/>
</dbReference>
<dbReference type="InterPro" id="IPR008271">
    <property type="entry name" value="Ser/Thr_kinase_AS"/>
</dbReference>
<dbReference type="FunFam" id="3.30.200.20:FF:000097">
    <property type="entry name" value="Probable serine/threonine-protein kinase nek1"/>
    <property type="match status" value="1"/>
</dbReference>
<dbReference type="PANTHER" id="PTHR44899">
    <property type="entry name" value="CAMK FAMILY PROTEIN KINASE"/>
    <property type="match status" value="1"/>
</dbReference>
<proteinExistence type="inferred from homology"/>
<dbReference type="PROSITE" id="PS00107">
    <property type="entry name" value="PROTEIN_KINASE_ATP"/>
    <property type="match status" value="1"/>
</dbReference>
<protein>
    <recommendedName>
        <fullName evidence="2">non-specific serine/threonine protein kinase</fullName>
        <ecNumber evidence="2">2.7.11.1</ecNumber>
    </recommendedName>
</protein>
<dbReference type="STRING" id="81824.A9V0C3"/>
<evidence type="ECO:0000313" key="15">
    <source>
        <dbReference type="Proteomes" id="UP000001357"/>
    </source>
</evidence>
<comment type="catalytic activity">
    <reaction evidence="8">
        <text>L-threonyl-[protein] + ATP = O-phospho-L-threonyl-[protein] + ADP + H(+)</text>
        <dbReference type="Rhea" id="RHEA:46608"/>
        <dbReference type="Rhea" id="RHEA-COMP:11060"/>
        <dbReference type="Rhea" id="RHEA-COMP:11605"/>
        <dbReference type="ChEBI" id="CHEBI:15378"/>
        <dbReference type="ChEBI" id="CHEBI:30013"/>
        <dbReference type="ChEBI" id="CHEBI:30616"/>
        <dbReference type="ChEBI" id="CHEBI:61977"/>
        <dbReference type="ChEBI" id="CHEBI:456216"/>
        <dbReference type="EC" id="2.7.11.1"/>
    </reaction>
</comment>
<evidence type="ECO:0000256" key="12">
    <source>
        <dbReference type="SAM" id="MobiDB-lite"/>
    </source>
</evidence>
<evidence type="ECO:0000256" key="2">
    <source>
        <dbReference type="ARBA" id="ARBA00012513"/>
    </source>
</evidence>
<dbReference type="EC" id="2.7.11.1" evidence="2"/>
<dbReference type="InterPro" id="IPR051131">
    <property type="entry name" value="NEK_Ser/Thr_kinase_NIMA"/>
</dbReference>
<dbReference type="InterPro" id="IPR011009">
    <property type="entry name" value="Kinase-like_dom_sf"/>
</dbReference>
<evidence type="ECO:0000256" key="9">
    <source>
        <dbReference type="ARBA" id="ARBA00048679"/>
    </source>
</evidence>
<sequence length="666" mass="73291">MPIMPRAEHGTRIEGSGSERRYARTKVLGRGAFGTVFLVEDTETREKAVMKKVILTGLSRKELADTTNEAQIMSRLSHKNIIAFFDSFVEGDALCIIMEYAGGGDLDQVIRNSKRDGTYLEELRIWHYLIDIAQGLAYLHDQRVLHRDIKPSNVLLDHQGMCKIADLGFSRHLRAYEQQARSTVGTPLFSAPELCQDLPYGEKADCWALGCLLYELTALTTPFQATNAVALAGKIVKATPDPLPKQYSVELAFLCDRLLEKSPERRPSAWQVLQYPATSIRAEHRQLQQQLAARPSTPPPPHNQHDDSEALRAIIREQSQLIRDLQQDLAHADLARARLQTELQLAHQRPPASHSRLTPTSAPALPVSRSSPPIIAGPEPEGADSKHFAMDWEPHLLSPKPTRGISHSPQEAVTDSGPSTDAVFVSTPARRVVAPSTSNSDYTDPMQRHSELRQRLLGSFDERVVQRGADNRALGSPICTQPSKTGALARLHERQRGLDTVSASEPLVLPPWDVSPQPDRAPTHGPCDALHDISNVGAITDLDHRPPVCLDAVTEHLEMEHERAIANIRAELPLTGSAHLPQVRVGTGSSPARRHTADLTMADLEVGSDKLRRGQPSRTRSLEIQSHAKLAGWPDGASDSLEESAIAEHSDGELSLLELVRSLGEV</sequence>
<dbReference type="GO" id="GO:0005737">
    <property type="term" value="C:cytoplasm"/>
    <property type="evidence" value="ECO:0000318"/>
    <property type="project" value="GO_Central"/>
</dbReference>
<evidence type="ECO:0000256" key="11">
    <source>
        <dbReference type="SAM" id="Coils"/>
    </source>
</evidence>
<dbReference type="SMART" id="SM00220">
    <property type="entry name" value="S_TKc"/>
    <property type="match status" value="1"/>
</dbReference>
<feature type="coiled-coil region" evidence="11">
    <location>
        <begin position="308"/>
        <end position="342"/>
    </location>
</feature>
<dbReference type="Pfam" id="PF00069">
    <property type="entry name" value="Pkinase"/>
    <property type="match status" value="1"/>
</dbReference>
<dbReference type="EMBL" id="CH991552">
    <property type="protein sequence ID" value="EDQ88985.1"/>
    <property type="molecule type" value="Genomic_DNA"/>
</dbReference>
<dbReference type="FunFam" id="1.10.510.10:FF:000535">
    <property type="entry name" value="Serine/threonine-protein kinase a"/>
    <property type="match status" value="1"/>
</dbReference>
<dbReference type="RefSeq" id="XP_001746090.1">
    <property type="nucleotide sequence ID" value="XM_001746038.1"/>
</dbReference>
<dbReference type="GO" id="GO:0004674">
    <property type="term" value="F:protein serine/threonine kinase activity"/>
    <property type="evidence" value="ECO:0000318"/>
    <property type="project" value="GO_Central"/>
</dbReference>
<feature type="domain" description="Protein kinase" evidence="13">
    <location>
        <begin position="22"/>
        <end position="278"/>
    </location>
</feature>
<dbReference type="OMA" id="FDPHNTV"/>
<dbReference type="AlphaFoldDB" id="A9V0C3"/>
<accession>A9V0C3</accession>